<sequence>MVKDKDLTPFFDAVIGLKYVRRAGWAAKVGIKDPESVADHSFAMCAVGMALSDILGFDTRKVLKMIVLHDLAESAVGDYMPGEVSIIQKRQEEDGAMQKILACLPAKVRSDYAKIWREYLQDKTKEARFVHRIDKLEMALQAARYAKDGHPEELLAQFFDSAHKAVDIDDDILAEILKSLSPAQRMKNR</sequence>
<reference evidence="9 10" key="1">
    <citation type="journal article" date="2014" name="PLoS ONE">
        <title>Genome Sequence of Candidatus Nitrososphaera evergladensis from Group I.1b Enriched from Everglades Soil Reveals Novel Genomic Features of the Ammonia-Oxidizing Archaea.</title>
        <authorList>
            <person name="Zhalnina K.V."/>
            <person name="Dias R."/>
            <person name="Leonard M.T."/>
            <person name="Dorr de Quadros P."/>
            <person name="Camargo F.A."/>
            <person name="Drew J.C."/>
            <person name="Farmerie W.G."/>
            <person name="Daroub S.H."/>
            <person name="Triplett E.W."/>
        </authorList>
    </citation>
    <scope>NUCLEOTIDE SEQUENCE [LARGE SCALE GENOMIC DNA]</scope>
    <source>
        <strain evidence="9 10">SR1</strain>
    </source>
</reference>
<accession>A0A075MW43</accession>
<dbReference type="InterPro" id="IPR006674">
    <property type="entry name" value="HD_domain"/>
</dbReference>
<organism evidence="9 10">
    <name type="scientific">Candidatus Nitrososphaera evergladensis SR1</name>
    <dbReference type="NCBI Taxonomy" id="1459636"/>
    <lineage>
        <taxon>Archaea</taxon>
        <taxon>Nitrososphaerota</taxon>
        <taxon>Nitrososphaeria</taxon>
        <taxon>Nitrososphaerales</taxon>
        <taxon>Nitrososphaeraceae</taxon>
        <taxon>Nitrososphaera</taxon>
    </lineage>
</organism>
<dbReference type="PANTHER" id="PTHR11845">
    <property type="entry name" value="5'-DEOXYNUCLEOTIDASE HDDC2"/>
    <property type="match status" value="1"/>
</dbReference>
<dbReference type="eggNOG" id="arCOG04311">
    <property type="taxonomic scope" value="Archaea"/>
</dbReference>
<dbReference type="SMART" id="SM00471">
    <property type="entry name" value="HDc"/>
    <property type="match status" value="1"/>
</dbReference>
<evidence type="ECO:0000256" key="6">
    <source>
        <dbReference type="ARBA" id="ARBA00022723"/>
    </source>
</evidence>
<evidence type="ECO:0000313" key="9">
    <source>
        <dbReference type="EMBL" id="AIF84847.1"/>
    </source>
</evidence>
<evidence type="ECO:0000313" key="10">
    <source>
        <dbReference type="Proteomes" id="UP000028194"/>
    </source>
</evidence>
<evidence type="ECO:0000256" key="1">
    <source>
        <dbReference type="ARBA" id="ARBA00001638"/>
    </source>
</evidence>
<evidence type="ECO:0000256" key="5">
    <source>
        <dbReference type="ARBA" id="ARBA00012964"/>
    </source>
</evidence>
<dbReference type="AlphaFoldDB" id="A0A075MW43"/>
<dbReference type="PANTHER" id="PTHR11845:SF13">
    <property type="entry name" value="5'-DEOXYNUCLEOTIDASE HDDC2"/>
    <property type="match status" value="1"/>
</dbReference>
<keyword evidence="6" id="KW-0479">Metal-binding</keyword>
<dbReference type="OrthoDB" id="46088at2157"/>
<evidence type="ECO:0000256" key="3">
    <source>
        <dbReference type="ARBA" id="ARBA00001941"/>
    </source>
</evidence>
<dbReference type="Proteomes" id="UP000028194">
    <property type="component" value="Chromosome"/>
</dbReference>
<dbReference type="KEGG" id="nev:NTE_02807"/>
<comment type="subunit">
    <text evidence="4">Homodimer.</text>
</comment>
<dbReference type="GO" id="GO:0002953">
    <property type="term" value="F:5'-deoxynucleotidase activity"/>
    <property type="evidence" value="ECO:0007669"/>
    <property type="project" value="UniProtKB-EC"/>
</dbReference>
<dbReference type="Gene3D" id="1.10.3210.10">
    <property type="entry name" value="Hypothetical protein af1432"/>
    <property type="match status" value="1"/>
</dbReference>
<feature type="domain" description="HD/PDEase" evidence="8">
    <location>
        <begin position="33"/>
        <end position="148"/>
    </location>
</feature>
<comment type="catalytic activity">
    <reaction evidence="1">
        <text>a 2'-deoxyribonucleoside 5'-phosphate + H2O = a 2'-deoxyribonucleoside + phosphate</text>
        <dbReference type="Rhea" id="RHEA:36167"/>
        <dbReference type="ChEBI" id="CHEBI:15377"/>
        <dbReference type="ChEBI" id="CHEBI:18274"/>
        <dbReference type="ChEBI" id="CHEBI:43474"/>
        <dbReference type="ChEBI" id="CHEBI:65317"/>
        <dbReference type="EC" id="3.1.3.89"/>
    </reaction>
</comment>
<dbReference type="GeneID" id="41598494"/>
<name>A0A075MW43_9ARCH</name>
<gene>
    <name evidence="9" type="ORF">NTE_02807</name>
</gene>
<dbReference type="EC" id="3.1.3.89" evidence="5"/>
<protein>
    <recommendedName>
        <fullName evidence="5">5'-deoxynucleotidase</fullName>
        <ecNumber evidence="5">3.1.3.89</ecNumber>
    </recommendedName>
</protein>
<dbReference type="InterPro" id="IPR003607">
    <property type="entry name" value="HD/PDEase_dom"/>
</dbReference>
<proteinExistence type="predicted"/>
<dbReference type="HOGENOM" id="CLU_039453_4_1_2"/>
<evidence type="ECO:0000256" key="2">
    <source>
        <dbReference type="ARBA" id="ARBA00001936"/>
    </source>
</evidence>
<comment type="cofactor">
    <cofactor evidence="3">
        <name>Co(2+)</name>
        <dbReference type="ChEBI" id="CHEBI:48828"/>
    </cofactor>
</comment>
<dbReference type="RefSeq" id="WP_148701353.1">
    <property type="nucleotide sequence ID" value="NZ_CP007174.1"/>
</dbReference>
<dbReference type="EMBL" id="CP007174">
    <property type="protein sequence ID" value="AIF84847.1"/>
    <property type="molecule type" value="Genomic_DNA"/>
</dbReference>
<comment type="cofactor">
    <cofactor evidence="2">
        <name>Mn(2+)</name>
        <dbReference type="ChEBI" id="CHEBI:29035"/>
    </cofactor>
</comment>
<keyword evidence="7 9" id="KW-0378">Hydrolase</keyword>
<evidence type="ECO:0000259" key="8">
    <source>
        <dbReference type="SMART" id="SM00471"/>
    </source>
</evidence>
<keyword evidence="10" id="KW-1185">Reference proteome</keyword>
<dbReference type="GO" id="GO:0046872">
    <property type="term" value="F:metal ion binding"/>
    <property type="evidence" value="ECO:0007669"/>
    <property type="project" value="UniProtKB-KW"/>
</dbReference>
<dbReference type="GO" id="GO:0005737">
    <property type="term" value="C:cytoplasm"/>
    <property type="evidence" value="ECO:0007669"/>
    <property type="project" value="TreeGrafter"/>
</dbReference>
<evidence type="ECO:0000256" key="4">
    <source>
        <dbReference type="ARBA" id="ARBA00011738"/>
    </source>
</evidence>
<evidence type="ECO:0000256" key="7">
    <source>
        <dbReference type="ARBA" id="ARBA00022801"/>
    </source>
</evidence>
<dbReference type="Pfam" id="PF13023">
    <property type="entry name" value="HD_3"/>
    <property type="match status" value="1"/>
</dbReference>
<dbReference type="InterPro" id="IPR039356">
    <property type="entry name" value="YfbR/HDDC2"/>
</dbReference>
<dbReference type="SUPFAM" id="SSF109604">
    <property type="entry name" value="HD-domain/PDEase-like"/>
    <property type="match status" value="1"/>
</dbReference>
<dbReference type="STRING" id="1459636.NTE_02807"/>